<dbReference type="InterPro" id="IPR050250">
    <property type="entry name" value="Macrolide_Exporter_MacB"/>
</dbReference>
<dbReference type="InterPro" id="IPR003838">
    <property type="entry name" value="ABC3_permease_C"/>
</dbReference>
<feature type="transmembrane region" description="Helical" evidence="7">
    <location>
        <begin position="216"/>
        <end position="239"/>
    </location>
</feature>
<evidence type="ECO:0000313" key="10">
    <source>
        <dbReference type="EMBL" id="MBA0085625.1"/>
    </source>
</evidence>
<feature type="domain" description="ABC3 transporter permease C-terminal" evidence="8">
    <location>
        <begin position="124"/>
        <end position="243"/>
    </location>
</feature>
<evidence type="ECO:0000259" key="9">
    <source>
        <dbReference type="Pfam" id="PF12704"/>
    </source>
</evidence>
<feature type="transmembrane region" description="Helical" evidence="7">
    <location>
        <begin position="260"/>
        <end position="284"/>
    </location>
</feature>
<name>A0A7V8NQJ1_9BACT</name>
<protein>
    <submittedName>
        <fullName evidence="10">FtsX-like permease family protein</fullName>
    </submittedName>
</protein>
<evidence type="ECO:0000256" key="2">
    <source>
        <dbReference type="ARBA" id="ARBA00022475"/>
    </source>
</evidence>
<evidence type="ECO:0000256" key="7">
    <source>
        <dbReference type="SAM" id="Phobius"/>
    </source>
</evidence>
<accession>A0A7V8NQJ1</accession>
<dbReference type="EMBL" id="JACDQQ010001124">
    <property type="protein sequence ID" value="MBA0085625.1"/>
    <property type="molecule type" value="Genomic_DNA"/>
</dbReference>
<comment type="subcellular location">
    <subcellularLocation>
        <location evidence="1">Cell membrane</location>
        <topology evidence="1">Multi-pass membrane protein</topology>
    </subcellularLocation>
</comment>
<evidence type="ECO:0000256" key="3">
    <source>
        <dbReference type="ARBA" id="ARBA00022692"/>
    </source>
</evidence>
<dbReference type="AlphaFoldDB" id="A0A7V8NQJ1"/>
<feature type="transmembrane region" description="Helical" evidence="7">
    <location>
        <begin position="119"/>
        <end position="143"/>
    </location>
</feature>
<keyword evidence="4 7" id="KW-1133">Transmembrane helix</keyword>
<evidence type="ECO:0000259" key="8">
    <source>
        <dbReference type="Pfam" id="PF02687"/>
    </source>
</evidence>
<comment type="caution">
    <text evidence="10">The sequence shown here is derived from an EMBL/GenBank/DDBJ whole genome shotgun (WGS) entry which is preliminary data.</text>
</comment>
<evidence type="ECO:0000256" key="1">
    <source>
        <dbReference type="ARBA" id="ARBA00004651"/>
    </source>
</evidence>
<feature type="domain" description="MacB-like periplasmic core" evidence="9">
    <location>
        <begin position="364"/>
        <end position="457"/>
    </location>
</feature>
<keyword evidence="5 7" id="KW-0472">Membrane</keyword>
<evidence type="ECO:0000256" key="5">
    <source>
        <dbReference type="ARBA" id="ARBA00023136"/>
    </source>
</evidence>
<organism evidence="10 11">
    <name type="scientific">Candidatus Acidiferrum panamense</name>
    <dbReference type="NCBI Taxonomy" id="2741543"/>
    <lineage>
        <taxon>Bacteria</taxon>
        <taxon>Pseudomonadati</taxon>
        <taxon>Acidobacteriota</taxon>
        <taxon>Terriglobia</taxon>
        <taxon>Candidatus Acidiferrales</taxon>
        <taxon>Candidatus Acidiferrum</taxon>
    </lineage>
</organism>
<dbReference type="GO" id="GO:0022857">
    <property type="term" value="F:transmembrane transporter activity"/>
    <property type="evidence" value="ECO:0007669"/>
    <property type="project" value="TreeGrafter"/>
</dbReference>
<proteinExistence type="inferred from homology"/>
<keyword evidence="11" id="KW-1185">Reference proteome</keyword>
<keyword evidence="2" id="KW-1003">Cell membrane</keyword>
<dbReference type="PANTHER" id="PTHR30572:SF4">
    <property type="entry name" value="ABC TRANSPORTER PERMEASE YTRF"/>
    <property type="match status" value="1"/>
</dbReference>
<dbReference type="Pfam" id="PF12704">
    <property type="entry name" value="MacB_PCD"/>
    <property type="match status" value="1"/>
</dbReference>
<dbReference type="InterPro" id="IPR025857">
    <property type="entry name" value="MacB_PCD"/>
</dbReference>
<dbReference type="GO" id="GO:0005886">
    <property type="term" value="C:plasma membrane"/>
    <property type="evidence" value="ECO:0007669"/>
    <property type="project" value="UniProtKB-SubCell"/>
</dbReference>
<dbReference type="PANTHER" id="PTHR30572">
    <property type="entry name" value="MEMBRANE COMPONENT OF TRANSPORTER-RELATED"/>
    <property type="match status" value="1"/>
</dbReference>
<dbReference type="Proteomes" id="UP000567293">
    <property type="component" value="Unassembled WGS sequence"/>
</dbReference>
<evidence type="ECO:0000256" key="6">
    <source>
        <dbReference type="ARBA" id="ARBA00038076"/>
    </source>
</evidence>
<comment type="similarity">
    <text evidence="6">Belongs to the ABC-4 integral membrane protein family.</text>
</comment>
<keyword evidence="3 7" id="KW-0812">Transmembrane</keyword>
<dbReference type="Pfam" id="PF02687">
    <property type="entry name" value="FtsX"/>
    <property type="match status" value="1"/>
</dbReference>
<feature type="non-terminal residue" evidence="10">
    <location>
        <position position="458"/>
    </location>
</feature>
<feature type="non-terminal residue" evidence="10">
    <location>
        <position position="1"/>
    </location>
</feature>
<gene>
    <name evidence="10" type="ORF">HRJ53_11570</name>
</gene>
<reference evidence="10" key="1">
    <citation type="submission" date="2020-06" db="EMBL/GenBank/DDBJ databases">
        <title>Legume-microbial interactions unlock mineral nutrients during tropical forest succession.</title>
        <authorList>
            <person name="Epihov D.Z."/>
        </authorList>
    </citation>
    <scope>NUCLEOTIDE SEQUENCE [LARGE SCALE GENOMIC DNA]</scope>
    <source>
        <strain evidence="10">Pan2503</strain>
    </source>
</reference>
<evidence type="ECO:0000313" key="11">
    <source>
        <dbReference type="Proteomes" id="UP000567293"/>
    </source>
</evidence>
<sequence>MTVVGVAAPTFHGIDVGEVPSVWIPAVMSAQAIPGFNTMLDRRTRWMQILGRLKQNVFLAEAQTGLQPWFKAMLDEDTRRTNISRASAEQRRRFLASTLALIPAPQGHSVLRHNFSRPLWVLFVATVVLLALACLNVAGLILARGSARHREISTRLALGASRGRIGRQLLADSILLALAGGLLGVVMAPIAVRALIAFLPHNTAANDLQANLDTRLLLFAFLVSLATGLLAGSAPALQAGRKSLDSALRERGGTPSSGLALRRAIVTTQIAFTLILVIAAGLFVRTLSGLLVKGPGFDTSSLISFGIKPALNGYSGAEENRLIRRISEELRSSSSTGGSAIARVQLLLGGAWNNSLTIQDRERYITDREVQINAVTPGFFATLGARIIAGRDFNEHDALNVEAVHQSLPVNESGQRTMIVNEAFVKRYFGGRNPLGARVAMGARPDAKPDTEIIGVVE</sequence>
<feature type="transmembrane region" description="Helical" evidence="7">
    <location>
        <begin position="174"/>
        <end position="196"/>
    </location>
</feature>
<evidence type="ECO:0000256" key="4">
    <source>
        <dbReference type="ARBA" id="ARBA00022989"/>
    </source>
</evidence>